<dbReference type="EMBL" id="MN739518">
    <property type="protein sequence ID" value="QHT10040.1"/>
    <property type="molecule type" value="Genomic_DNA"/>
</dbReference>
<reference evidence="1" key="1">
    <citation type="journal article" date="2020" name="Nature">
        <title>Giant virus diversity and host interactions through global metagenomics.</title>
        <authorList>
            <person name="Schulz F."/>
            <person name="Roux S."/>
            <person name="Paez-Espino D."/>
            <person name="Jungbluth S."/>
            <person name="Walsh D.A."/>
            <person name="Denef V.J."/>
            <person name="McMahon K.D."/>
            <person name="Konstantinidis K.T."/>
            <person name="Eloe-Fadrosh E.A."/>
            <person name="Kyrpides N.C."/>
            <person name="Woyke T."/>
        </authorList>
    </citation>
    <scope>NUCLEOTIDE SEQUENCE</scope>
    <source>
        <strain evidence="1">GVMAG-M-3300023174-104</strain>
    </source>
</reference>
<organism evidence="1">
    <name type="scientific">viral metagenome</name>
    <dbReference type="NCBI Taxonomy" id="1070528"/>
    <lineage>
        <taxon>unclassified sequences</taxon>
        <taxon>metagenomes</taxon>
        <taxon>organismal metagenomes</taxon>
    </lineage>
</organism>
<evidence type="ECO:0000313" key="1">
    <source>
        <dbReference type="EMBL" id="QHT10040.1"/>
    </source>
</evidence>
<sequence>MGNIIFGGSRSIPVTLENDEEILETNTLYLDGKEEHRASNSSVLEMLYNIRSRASKNLSEKNKKWLEALLKKLSKYNPQKKVVVNTDYNLCESFRKCENYTVSDLRNEIDSLLKTHDAYKTSRKYIVL</sequence>
<dbReference type="AlphaFoldDB" id="A0A6C0D1C9"/>
<name>A0A6C0D1C9_9ZZZZ</name>
<accession>A0A6C0D1C9</accession>
<protein>
    <submittedName>
        <fullName evidence="1">Uncharacterized protein</fullName>
    </submittedName>
</protein>
<proteinExistence type="predicted"/>